<feature type="transmembrane region" description="Helical" evidence="1">
    <location>
        <begin position="334"/>
        <end position="363"/>
    </location>
</feature>
<dbReference type="EMBL" id="FQUX01000001">
    <property type="protein sequence ID" value="SHE51937.1"/>
    <property type="molecule type" value="Genomic_DNA"/>
</dbReference>
<feature type="transmembrane region" description="Helical" evidence="1">
    <location>
        <begin position="27"/>
        <end position="46"/>
    </location>
</feature>
<dbReference type="OrthoDB" id="9787129at2"/>
<feature type="transmembrane region" description="Helical" evidence="1">
    <location>
        <begin position="97"/>
        <end position="121"/>
    </location>
</feature>
<keyword evidence="1" id="KW-0812">Transmembrane</keyword>
<feature type="transmembrane region" description="Helical" evidence="1">
    <location>
        <begin position="133"/>
        <end position="155"/>
    </location>
</feature>
<feature type="transmembrane region" description="Helical" evidence="1">
    <location>
        <begin position="414"/>
        <end position="436"/>
    </location>
</feature>
<dbReference type="GO" id="GO:0015128">
    <property type="term" value="F:gluconate transmembrane transporter activity"/>
    <property type="evidence" value="ECO:0007669"/>
    <property type="project" value="InterPro"/>
</dbReference>
<dbReference type="Pfam" id="PF02447">
    <property type="entry name" value="GntP_permease"/>
    <property type="match status" value="1"/>
</dbReference>
<evidence type="ECO:0000313" key="3">
    <source>
        <dbReference type="Proteomes" id="UP000184406"/>
    </source>
</evidence>
<organism evidence="2 3">
    <name type="scientific">Arenibacter palladensis</name>
    <dbReference type="NCBI Taxonomy" id="237373"/>
    <lineage>
        <taxon>Bacteria</taxon>
        <taxon>Pseudomonadati</taxon>
        <taxon>Bacteroidota</taxon>
        <taxon>Flavobacteriia</taxon>
        <taxon>Flavobacteriales</taxon>
        <taxon>Flavobacteriaceae</taxon>
        <taxon>Arenibacter</taxon>
    </lineage>
</organism>
<reference evidence="3" key="1">
    <citation type="submission" date="2016-11" db="EMBL/GenBank/DDBJ databases">
        <authorList>
            <person name="Varghese N."/>
            <person name="Submissions S."/>
        </authorList>
    </citation>
    <scope>NUCLEOTIDE SEQUENCE [LARGE SCALE GENOMIC DNA]</scope>
    <source>
        <strain evidence="3">DSM 17539</strain>
    </source>
</reference>
<name>A0A1M4U5W6_9FLAO</name>
<accession>A0A1M4U5W6</accession>
<dbReference type="PANTHER" id="PTHR30354:SF11">
    <property type="entry name" value="PERMEASE"/>
    <property type="match status" value="1"/>
</dbReference>
<dbReference type="Proteomes" id="UP000184406">
    <property type="component" value="Unassembled WGS sequence"/>
</dbReference>
<keyword evidence="1" id="KW-1133">Transmembrane helix</keyword>
<feature type="transmembrane region" description="Helical" evidence="1">
    <location>
        <begin position="255"/>
        <end position="276"/>
    </location>
</feature>
<dbReference type="PIRSF" id="PIRSF002746">
    <property type="entry name" value="Gluconate_transporter"/>
    <property type="match status" value="1"/>
</dbReference>
<dbReference type="PANTHER" id="PTHR30354">
    <property type="entry name" value="GNT FAMILY GLUCONATE TRANSPORTER"/>
    <property type="match status" value="1"/>
</dbReference>
<keyword evidence="3" id="KW-1185">Reference proteome</keyword>
<keyword evidence="1" id="KW-0472">Membrane</keyword>
<sequence>MTYLIALVLSLALLIIGIIKFKVHPFFVLLFSAIAYGFMTGMDIESIISSINNGFGDIMGKIGLIILFGVTIGKVLEKSGGAFVIASKILQLIGAKSIHLAMLLTGYILSIPVFADSALLIMNPLNKVLSSKAGVSFAGTTAALALGLTASHTMVPPTPGPIAAAGILGADLGSVMIWGLLISSISLIACYFFATKFASRIHVPIILEEVTTKQEQPALWKSLLAIVIPIVLIIFKSVMDYPEFTFEPSPFKTIISFLGTPVIALLVGVLLSLVLPKKLDEKIFSATGWFGESLREAAPIIFITGAGGIFGKMLQNSGIADTITSEFTGMELGLFLPFLLAACLKTTQGSSTVALVTTASIIAPLMPALGLNDPFMATMTVLSIGAGASVVSHVNDSFFWVLTQLTGMNVKQGYQIQSAGTFVLGGTAMTVITIIVKIMH</sequence>
<dbReference type="GO" id="GO:0005886">
    <property type="term" value="C:plasma membrane"/>
    <property type="evidence" value="ECO:0007669"/>
    <property type="project" value="TreeGrafter"/>
</dbReference>
<evidence type="ECO:0000256" key="1">
    <source>
        <dbReference type="SAM" id="Phobius"/>
    </source>
</evidence>
<protein>
    <submittedName>
        <fullName evidence="2">Gluconate:H+ symporter, GntP family</fullName>
    </submittedName>
</protein>
<feature type="transmembrane region" description="Helical" evidence="1">
    <location>
        <begin position="218"/>
        <end position="235"/>
    </location>
</feature>
<dbReference type="AlphaFoldDB" id="A0A1M4U5W6"/>
<evidence type="ECO:0000313" key="2">
    <source>
        <dbReference type="EMBL" id="SHE51937.1"/>
    </source>
</evidence>
<dbReference type="InterPro" id="IPR003474">
    <property type="entry name" value="Glcn_transporter"/>
</dbReference>
<feature type="transmembrane region" description="Helical" evidence="1">
    <location>
        <begin position="58"/>
        <end position="77"/>
    </location>
</feature>
<gene>
    <name evidence="2" type="ORF">SAMN03080594_101499</name>
</gene>
<proteinExistence type="predicted"/>
<dbReference type="RefSeq" id="WP_072860140.1">
    <property type="nucleotide sequence ID" value="NZ_FQUX01000001.1"/>
</dbReference>
<feature type="transmembrane region" description="Helical" evidence="1">
    <location>
        <begin position="175"/>
        <end position="197"/>
    </location>
</feature>